<gene>
    <name evidence="1" type="ORF">C900_03134</name>
</gene>
<dbReference type="AlphaFoldDB" id="L8JTY3"/>
<name>L8JTY3_9BACT</name>
<dbReference type="Proteomes" id="UP000011135">
    <property type="component" value="Unassembled WGS sequence"/>
</dbReference>
<sequence>MVFINSIGHLWYFKRTQNGKLAEVANSLSMSFAGNIWSH</sequence>
<evidence type="ECO:0000313" key="1">
    <source>
        <dbReference type="EMBL" id="ELR71004.1"/>
    </source>
</evidence>
<comment type="caution">
    <text evidence="1">The sequence shown here is derived from an EMBL/GenBank/DDBJ whole genome shotgun (WGS) entry which is preliminary data.</text>
</comment>
<dbReference type="EMBL" id="AMZN01000046">
    <property type="protein sequence ID" value="ELR71004.1"/>
    <property type="molecule type" value="Genomic_DNA"/>
</dbReference>
<organism evidence="1 2">
    <name type="scientific">Fulvivirga imtechensis AK7</name>
    <dbReference type="NCBI Taxonomy" id="1237149"/>
    <lineage>
        <taxon>Bacteria</taxon>
        <taxon>Pseudomonadati</taxon>
        <taxon>Bacteroidota</taxon>
        <taxon>Cytophagia</taxon>
        <taxon>Cytophagales</taxon>
        <taxon>Fulvivirgaceae</taxon>
        <taxon>Fulvivirga</taxon>
    </lineage>
</organism>
<keyword evidence="2" id="KW-1185">Reference proteome</keyword>
<evidence type="ECO:0000313" key="2">
    <source>
        <dbReference type="Proteomes" id="UP000011135"/>
    </source>
</evidence>
<protein>
    <submittedName>
        <fullName evidence="1">Uncharacterized protein</fullName>
    </submittedName>
</protein>
<dbReference type="STRING" id="1237149.C900_03134"/>
<reference evidence="1 2" key="1">
    <citation type="submission" date="2012-12" db="EMBL/GenBank/DDBJ databases">
        <title>Genome assembly of Fulvivirga imtechensis AK7.</title>
        <authorList>
            <person name="Nupur N."/>
            <person name="Khatri I."/>
            <person name="Kumar R."/>
            <person name="Subramanian S."/>
            <person name="Pinnaka A."/>
        </authorList>
    </citation>
    <scope>NUCLEOTIDE SEQUENCE [LARGE SCALE GENOMIC DNA]</scope>
    <source>
        <strain evidence="1 2">AK7</strain>
    </source>
</reference>
<accession>L8JTY3</accession>
<proteinExistence type="predicted"/>